<dbReference type="KEGG" id="lbc:LACBIDRAFT_304671"/>
<reference evidence="2 3" key="1">
    <citation type="journal article" date="2008" name="Nature">
        <title>The genome of Laccaria bicolor provides insights into mycorrhizal symbiosis.</title>
        <authorList>
            <person name="Martin F."/>
            <person name="Aerts A."/>
            <person name="Ahren D."/>
            <person name="Brun A."/>
            <person name="Danchin E.G.J."/>
            <person name="Duchaussoy F."/>
            <person name="Gibon J."/>
            <person name="Kohler A."/>
            <person name="Lindquist E."/>
            <person name="Pereda V."/>
            <person name="Salamov A."/>
            <person name="Shapiro H.J."/>
            <person name="Wuyts J."/>
            <person name="Blaudez D."/>
            <person name="Buee M."/>
            <person name="Brokstein P."/>
            <person name="Canbaeck B."/>
            <person name="Cohen D."/>
            <person name="Courty P.E."/>
            <person name="Coutinho P.M."/>
            <person name="Delaruelle C."/>
            <person name="Detter J.C."/>
            <person name="Deveau A."/>
            <person name="DiFazio S."/>
            <person name="Duplessis S."/>
            <person name="Fraissinet-Tachet L."/>
            <person name="Lucic E."/>
            <person name="Frey-Klett P."/>
            <person name="Fourrey C."/>
            <person name="Feussner I."/>
            <person name="Gay G."/>
            <person name="Grimwood J."/>
            <person name="Hoegger P.J."/>
            <person name="Jain P."/>
            <person name="Kilaru S."/>
            <person name="Labbe J."/>
            <person name="Lin Y.C."/>
            <person name="Legue V."/>
            <person name="Le Tacon F."/>
            <person name="Marmeisse R."/>
            <person name="Melayah D."/>
            <person name="Montanini B."/>
            <person name="Muratet M."/>
            <person name="Nehls U."/>
            <person name="Niculita-Hirzel H."/>
            <person name="Oudot-Le Secq M.P."/>
            <person name="Peter M."/>
            <person name="Quesneville H."/>
            <person name="Rajashekar B."/>
            <person name="Reich M."/>
            <person name="Rouhier N."/>
            <person name="Schmutz J."/>
            <person name="Yin T."/>
            <person name="Chalot M."/>
            <person name="Henrissat B."/>
            <person name="Kuees U."/>
            <person name="Lucas S."/>
            <person name="Van de Peer Y."/>
            <person name="Podila G.K."/>
            <person name="Polle A."/>
            <person name="Pukkila P.J."/>
            <person name="Richardson P.M."/>
            <person name="Rouze P."/>
            <person name="Sanders I.R."/>
            <person name="Stajich J.E."/>
            <person name="Tunlid A."/>
            <person name="Tuskan G."/>
            <person name="Grigoriev I.V."/>
        </authorList>
    </citation>
    <scope>NUCLEOTIDE SEQUENCE [LARGE SCALE GENOMIC DNA]</scope>
    <source>
        <strain evidence="3">S238N-H82 / ATCC MYA-4686</strain>
    </source>
</reference>
<protein>
    <submittedName>
        <fullName evidence="2">Predicted protein</fullName>
    </submittedName>
</protein>
<evidence type="ECO:0000256" key="1">
    <source>
        <dbReference type="SAM" id="MobiDB-lite"/>
    </source>
</evidence>
<name>B0DM46_LACBS</name>
<sequence length="310" mass="31749">MVQLNDARAATASPASRISTNAETRVSSIQARRPDNVALEELFARLGISTEHACTTATSFMCMLVAVENTSTSSPGQNSRYEVFFTPEDDFCGLSEDDLCGISENGDSSSSLVDSHATTMVVVSTGNPYSSPMALTASSNTMVASTGPAFVPSSLAPASPMMAVVASTVAPAAPPAVGLAGTTTALPATPLTPAPVSNNTLVMAVGVTALTAALYALPFIRPPNAPLNAIPPPSHLITPTYGYHVPAANAAAPFYTITCGRDIGIFAGWETASPLVGGVSHFTCCWVASIAEGHSRMAAALAANFAMYLS</sequence>
<evidence type="ECO:0000313" key="3">
    <source>
        <dbReference type="Proteomes" id="UP000001194"/>
    </source>
</evidence>
<organism evidence="3">
    <name type="scientific">Laccaria bicolor (strain S238N-H82 / ATCC MYA-4686)</name>
    <name type="common">Bicoloured deceiver</name>
    <name type="synonym">Laccaria laccata var. bicolor</name>
    <dbReference type="NCBI Taxonomy" id="486041"/>
    <lineage>
        <taxon>Eukaryota</taxon>
        <taxon>Fungi</taxon>
        <taxon>Dikarya</taxon>
        <taxon>Basidiomycota</taxon>
        <taxon>Agaricomycotina</taxon>
        <taxon>Agaricomycetes</taxon>
        <taxon>Agaricomycetidae</taxon>
        <taxon>Agaricales</taxon>
        <taxon>Agaricineae</taxon>
        <taxon>Hydnangiaceae</taxon>
        <taxon>Laccaria</taxon>
    </lineage>
</organism>
<dbReference type="AlphaFoldDB" id="B0DM46"/>
<evidence type="ECO:0000313" key="2">
    <source>
        <dbReference type="EMBL" id="EDR04408.1"/>
    </source>
</evidence>
<feature type="region of interest" description="Disordered" evidence="1">
    <location>
        <begin position="1"/>
        <end position="27"/>
    </location>
</feature>
<keyword evidence="3" id="KW-1185">Reference proteome</keyword>
<accession>B0DM46</accession>
<dbReference type="OrthoDB" id="2685848at2759"/>
<dbReference type="Proteomes" id="UP000001194">
    <property type="component" value="Unassembled WGS sequence"/>
</dbReference>
<feature type="compositionally biased region" description="Polar residues" evidence="1">
    <location>
        <begin position="13"/>
        <end position="27"/>
    </location>
</feature>
<dbReference type="EMBL" id="DS547118">
    <property type="protein sequence ID" value="EDR04408.1"/>
    <property type="molecule type" value="Genomic_DNA"/>
</dbReference>
<dbReference type="RefSeq" id="XP_001884927.1">
    <property type="nucleotide sequence ID" value="XM_001884892.1"/>
</dbReference>
<gene>
    <name evidence="2" type="ORF">LACBIDRAFT_304671</name>
</gene>
<proteinExistence type="predicted"/>
<dbReference type="GeneID" id="6080641"/>
<dbReference type="InParanoid" id="B0DM46"/>
<dbReference type="HOGENOM" id="CLU_078287_0_0_1"/>